<accession>A0ABN8QYT5</accession>
<dbReference type="Proteomes" id="UP001159405">
    <property type="component" value="Unassembled WGS sequence"/>
</dbReference>
<proteinExistence type="predicted"/>
<dbReference type="InterPro" id="IPR000072">
    <property type="entry name" value="PDGF/VEGF_dom"/>
</dbReference>
<feature type="coiled-coil region" evidence="1">
    <location>
        <begin position="20"/>
        <end position="47"/>
    </location>
</feature>
<dbReference type="SUPFAM" id="SSF57501">
    <property type="entry name" value="Cystine-knot cytokines"/>
    <property type="match status" value="1"/>
</dbReference>
<dbReference type="EMBL" id="CALNXK010000171">
    <property type="protein sequence ID" value="CAH3172202.1"/>
    <property type="molecule type" value="Genomic_DNA"/>
</dbReference>
<organism evidence="4 5">
    <name type="scientific">Porites lobata</name>
    <dbReference type="NCBI Taxonomy" id="104759"/>
    <lineage>
        <taxon>Eukaryota</taxon>
        <taxon>Metazoa</taxon>
        <taxon>Cnidaria</taxon>
        <taxon>Anthozoa</taxon>
        <taxon>Hexacorallia</taxon>
        <taxon>Scleractinia</taxon>
        <taxon>Fungiina</taxon>
        <taxon>Poritidae</taxon>
        <taxon>Porites</taxon>
    </lineage>
</organism>
<feature type="chain" id="PRO_5047395865" description="Platelet-derived growth factor (PDGF) family profile domain-containing protein" evidence="2">
    <location>
        <begin position="22"/>
        <end position="201"/>
    </location>
</feature>
<feature type="signal peptide" evidence="2">
    <location>
        <begin position="1"/>
        <end position="21"/>
    </location>
</feature>
<evidence type="ECO:0000259" key="3">
    <source>
        <dbReference type="Pfam" id="PF00341"/>
    </source>
</evidence>
<dbReference type="InterPro" id="IPR029034">
    <property type="entry name" value="Cystine-knot_cytokine"/>
</dbReference>
<name>A0ABN8QYT5_9CNID</name>
<feature type="non-terminal residue" evidence="4">
    <location>
        <position position="201"/>
    </location>
</feature>
<evidence type="ECO:0000256" key="2">
    <source>
        <dbReference type="SAM" id="SignalP"/>
    </source>
</evidence>
<evidence type="ECO:0000313" key="5">
    <source>
        <dbReference type="Proteomes" id="UP001159405"/>
    </source>
</evidence>
<keyword evidence="5" id="KW-1185">Reference proteome</keyword>
<feature type="domain" description="Platelet-derived growth factor (PDGF) family profile" evidence="3">
    <location>
        <begin position="99"/>
        <end position="165"/>
    </location>
</feature>
<dbReference type="Pfam" id="PF00341">
    <property type="entry name" value="PDGF"/>
    <property type="match status" value="1"/>
</dbReference>
<keyword evidence="1" id="KW-0175">Coiled coil</keyword>
<gene>
    <name evidence="4" type="ORF">PLOB_00012788</name>
</gene>
<protein>
    <recommendedName>
        <fullName evidence="3">Platelet-derived growth factor (PDGF) family profile domain-containing protein</fullName>
    </recommendedName>
</protein>
<comment type="caution">
    <text evidence="4">The sequence shown here is derived from an EMBL/GenBank/DDBJ whole genome shotgun (WGS) entry which is preliminary data.</text>
</comment>
<reference evidence="4 5" key="1">
    <citation type="submission" date="2022-05" db="EMBL/GenBank/DDBJ databases">
        <authorList>
            <consortium name="Genoscope - CEA"/>
            <person name="William W."/>
        </authorList>
    </citation>
    <scope>NUCLEOTIDE SEQUENCE [LARGE SCALE GENOMIC DNA]</scope>
</reference>
<keyword evidence="2" id="KW-0732">Signal</keyword>
<evidence type="ECO:0000256" key="1">
    <source>
        <dbReference type="SAM" id="Coils"/>
    </source>
</evidence>
<evidence type="ECO:0000313" key="4">
    <source>
        <dbReference type="EMBL" id="CAH3172202.1"/>
    </source>
</evidence>
<dbReference type="Gene3D" id="2.10.90.10">
    <property type="entry name" value="Cystine-knot cytokines"/>
    <property type="match status" value="1"/>
</dbReference>
<sequence>MNVMGRVITVLIMMFAMLIKAKQDRNLQDYADNIMQKKEEITKEQETAKKIIDGFAKGIEVSCAARTSAPEYGVTVVSKDTNPKKLRETPCRPRPAAIKVPKDPEYLNRPSFITLHRCSGGCPTKQNYHHCTVRAKTQILVNVWKIGSSLRRTNVTMYNHTHCSCDCIKSSSDCHPDKQEWIVDSCSCKCRSDLSACAPNQ</sequence>